<dbReference type="Proteomes" id="UP000358366">
    <property type="component" value="Unassembled WGS sequence"/>
</dbReference>
<protein>
    <recommendedName>
        <fullName evidence="3">isochorismate synthase</fullName>
        <ecNumber evidence="3">5.4.4.2</ecNumber>
    </recommendedName>
    <alternativeName>
        <fullName evidence="5">Isochorismate mutase</fullName>
    </alternativeName>
</protein>
<keyword evidence="4 7" id="KW-0413">Isomerase</keyword>
<evidence type="ECO:0000313" key="7">
    <source>
        <dbReference type="EMBL" id="VUX11665.1"/>
    </source>
</evidence>
<evidence type="ECO:0000256" key="5">
    <source>
        <dbReference type="ARBA" id="ARBA00041564"/>
    </source>
</evidence>
<comment type="catalytic activity">
    <reaction evidence="1">
        <text>chorismate = isochorismate</text>
        <dbReference type="Rhea" id="RHEA:18985"/>
        <dbReference type="ChEBI" id="CHEBI:29748"/>
        <dbReference type="ChEBI" id="CHEBI:29780"/>
        <dbReference type="EC" id="5.4.4.2"/>
    </reaction>
</comment>
<dbReference type="Pfam" id="PF00425">
    <property type="entry name" value="Chorismate_bind"/>
    <property type="match status" value="1"/>
</dbReference>
<evidence type="ECO:0000259" key="6">
    <source>
        <dbReference type="Pfam" id="PF00425"/>
    </source>
</evidence>
<sequence length="377" mass="44043">MKYHTIKVEIKNVLLLWEQVKAQEKFFFYNPYEKKMILAWERNCRIEDCIDEKVPFFYTIRFNEEKVEKEWENYCTEKIVFNYILYSDKDGTFLIYRDKKPKLIESDHAIIRHIYNMEKGNYHSWEKLYTNIKNEIKEGKVKKVVASRKVVVHSTKKFDIVSIILNLLNSNKESFVFAYEKNKKTFLGASPEILVQKTESIIKSYAIAGTMPKKKHIERGKWLLDDLKNNEEHKIVVDYIAGIMKKNAEEIYISRTTLLELKNLYHLKTEVMAKNLNLSLVDWAKLLHPTPAMCGVPKEKAMGIINDYEEHDRGLFAAPIGVIDEKGDGVFIVGIRSALIEGNTLYAYAGCGIVEQSDCREEYEEINNKLRTILEAL</sequence>
<accession>A0A564TWS3</accession>
<organism evidence="7 8">
    <name type="scientific">Dorea formicigenerans</name>
    <dbReference type="NCBI Taxonomy" id="39486"/>
    <lineage>
        <taxon>Bacteria</taxon>
        <taxon>Bacillati</taxon>
        <taxon>Bacillota</taxon>
        <taxon>Clostridia</taxon>
        <taxon>Lachnospirales</taxon>
        <taxon>Lachnospiraceae</taxon>
        <taxon>Dorea</taxon>
    </lineage>
</organism>
<dbReference type="PANTHER" id="PTHR42839:SF1">
    <property type="entry name" value="ISOCHORISMATE SYNTHASE MENF"/>
    <property type="match status" value="1"/>
</dbReference>
<dbReference type="EMBL" id="CABHNI010000032">
    <property type="protein sequence ID" value="VUX11665.1"/>
    <property type="molecule type" value="Genomic_DNA"/>
</dbReference>
<dbReference type="EC" id="5.4.4.2" evidence="3"/>
<evidence type="ECO:0000256" key="2">
    <source>
        <dbReference type="ARBA" id="ARBA00005297"/>
    </source>
</evidence>
<dbReference type="NCBIfam" id="TIGR00543">
    <property type="entry name" value="isochor_syn"/>
    <property type="match status" value="1"/>
</dbReference>
<reference evidence="7 8" key="1">
    <citation type="submission" date="2019-07" db="EMBL/GenBank/DDBJ databases">
        <authorList>
            <person name="Hibberd C M."/>
            <person name="Gehrig L. J."/>
            <person name="Chang H.-W."/>
            <person name="Venkatesh S."/>
        </authorList>
    </citation>
    <scope>NUCLEOTIDE SEQUENCE [LARGE SCALE GENOMIC DNA]</scope>
    <source>
        <strain evidence="7">Dorea_formicigenerans_SSTS_Bg7063</strain>
    </source>
</reference>
<proteinExistence type="inferred from homology"/>
<comment type="similarity">
    <text evidence="2">Belongs to the isochorismate synthase family.</text>
</comment>
<dbReference type="Gene3D" id="3.60.120.10">
    <property type="entry name" value="Anthranilate synthase"/>
    <property type="match status" value="1"/>
</dbReference>
<evidence type="ECO:0000256" key="4">
    <source>
        <dbReference type="ARBA" id="ARBA00023235"/>
    </source>
</evidence>
<dbReference type="AlphaFoldDB" id="A0A564TWS3"/>
<feature type="domain" description="Chorismate-utilising enzyme C-terminal" evidence="6">
    <location>
        <begin position="123"/>
        <end position="369"/>
    </location>
</feature>
<evidence type="ECO:0000256" key="1">
    <source>
        <dbReference type="ARBA" id="ARBA00000799"/>
    </source>
</evidence>
<dbReference type="InterPro" id="IPR015890">
    <property type="entry name" value="Chorismate_C"/>
</dbReference>
<dbReference type="RefSeq" id="WP_186279123.1">
    <property type="nucleotide sequence ID" value="NZ_CABHNI010000032.1"/>
</dbReference>
<dbReference type="InterPro" id="IPR005801">
    <property type="entry name" value="ADC_synthase"/>
</dbReference>
<evidence type="ECO:0000313" key="8">
    <source>
        <dbReference type="Proteomes" id="UP000358366"/>
    </source>
</evidence>
<dbReference type="InterPro" id="IPR004561">
    <property type="entry name" value="IsoChor_synthase"/>
</dbReference>
<dbReference type="SUPFAM" id="SSF56322">
    <property type="entry name" value="ADC synthase"/>
    <property type="match status" value="1"/>
</dbReference>
<dbReference type="GO" id="GO:0008909">
    <property type="term" value="F:isochorismate synthase activity"/>
    <property type="evidence" value="ECO:0007669"/>
    <property type="project" value="UniProtKB-EC"/>
</dbReference>
<name>A0A564TWS3_9FIRM</name>
<gene>
    <name evidence="7" type="primary">pchA</name>
    <name evidence="7" type="ORF">DFSSTS7063_01903</name>
</gene>
<dbReference type="GO" id="GO:0009697">
    <property type="term" value="P:salicylic acid biosynthetic process"/>
    <property type="evidence" value="ECO:0007669"/>
    <property type="project" value="TreeGrafter"/>
</dbReference>
<dbReference type="PANTHER" id="PTHR42839">
    <property type="entry name" value="ISOCHORISMATE SYNTHASE ENTC"/>
    <property type="match status" value="1"/>
</dbReference>
<evidence type="ECO:0000256" key="3">
    <source>
        <dbReference type="ARBA" id="ARBA00012824"/>
    </source>
</evidence>